<feature type="domain" description="Cytochrome c7-like" evidence="3">
    <location>
        <begin position="54"/>
        <end position="138"/>
    </location>
</feature>
<evidence type="ECO:0000256" key="2">
    <source>
        <dbReference type="SAM" id="SignalP"/>
    </source>
</evidence>
<organism evidence="4 5">
    <name type="scientific">Reinekea forsetii</name>
    <dbReference type="NCBI Taxonomy" id="1336806"/>
    <lineage>
        <taxon>Bacteria</taxon>
        <taxon>Pseudomonadati</taxon>
        <taxon>Pseudomonadota</taxon>
        <taxon>Gammaproteobacteria</taxon>
        <taxon>Oceanospirillales</taxon>
        <taxon>Saccharospirillaceae</taxon>
        <taxon>Reinekea</taxon>
    </lineage>
</organism>
<dbReference type="Gene3D" id="3.90.10.10">
    <property type="entry name" value="Cytochrome C3"/>
    <property type="match status" value="1"/>
</dbReference>
<evidence type="ECO:0000313" key="5">
    <source>
        <dbReference type="Proteomes" id="UP000229757"/>
    </source>
</evidence>
<feature type="chain" id="PRO_5014778338" evidence="2">
    <location>
        <begin position="29"/>
        <end position="369"/>
    </location>
</feature>
<keyword evidence="5" id="KW-1185">Reference proteome</keyword>
<dbReference type="RefSeq" id="WP_100257939.1">
    <property type="nucleotide sequence ID" value="NZ_CP011797.1"/>
</dbReference>
<dbReference type="PANTHER" id="PTHR35038">
    <property type="entry name" value="DISSIMILATORY SULFITE REDUCTASE SIRA"/>
    <property type="match status" value="1"/>
</dbReference>
<evidence type="ECO:0000256" key="1">
    <source>
        <dbReference type="ARBA" id="ARBA00022729"/>
    </source>
</evidence>
<dbReference type="Gene3D" id="1.10.1130.10">
    <property type="entry name" value="Flavocytochrome C3, Chain A"/>
    <property type="match status" value="1"/>
</dbReference>
<name>A0A2K8KUD8_9GAMM</name>
<protein>
    <submittedName>
        <fullName evidence="4">Polyheme membrane-associated cytochrome c</fullName>
    </submittedName>
</protein>
<dbReference type="AlphaFoldDB" id="A0A2K8KUD8"/>
<sequence>MTPCRSTYLVALLALSFAALLASDLATAEERKIEIPFYDAWLSSPHADFTSEPFAHWNDDGAVDQRCAACHSTTGHLDFIGADGSAVGSVEKTAPIEEGVACVACHNKVTGQMTAVTFPSGMVVAREEADARCMDCHQGRESGASINAMIAKAGVGDDTVDAALKFLNVHYAAAAASRFGSEAGGGYEYAGEDYLGFYFHDDYATQCNDCHNPHTTKVEPLFCAECHEEVTSIDDFAFIRSSTGDFDADGDSNEGIKQEIEGLHAILYAAMQTYSEKIVNAPLAYDGHAYPYFFADTNGNGQVDEDEAVRANGYQQWTPRLARAAYNYQFAAKDPGGYTHNPQYMLQLLNDSVQNLGEKVPVPATVRPD</sequence>
<reference evidence="4 5" key="1">
    <citation type="journal article" date="2017" name="Environ. Microbiol.">
        <title>Genomic and physiological analyses of 'Reinekea forsetii' reveal a versatile opportunistic lifestyle during spring algae blooms.</title>
        <authorList>
            <person name="Avci B."/>
            <person name="Hahnke R.L."/>
            <person name="Chafee M."/>
            <person name="Fischer T."/>
            <person name="Gruber-Vodicka H."/>
            <person name="Tegetmeyer H.E."/>
            <person name="Harder J."/>
            <person name="Fuchs B.M."/>
            <person name="Amann R.I."/>
            <person name="Teeling H."/>
        </authorList>
    </citation>
    <scope>NUCLEOTIDE SEQUENCE [LARGE SCALE GENOMIC DNA]</scope>
    <source>
        <strain evidence="4 5">Hel1_31_D35</strain>
    </source>
</reference>
<keyword evidence="1 2" id="KW-0732">Signal</keyword>
<accession>A0A2K8KUD8</accession>
<gene>
    <name evidence="4" type="ORF">REIFOR_02574</name>
</gene>
<dbReference type="InterPro" id="IPR051829">
    <property type="entry name" value="Multiheme_Cytochr_ET"/>
</dbReference>
<dbReference type="KEGG" id="rfo:REIFOR_02574"/>
<dbReference type="InterPro" id="IPR036280">
    <property type="entry name" value="Multihaem_cyt_sf"/>
</dbReference>
<feature type="signal peptide" evidence="2">
    <location>
        <begin position="1"/>
        <end position="28"/>
    </location>
</feature>
<proteinExistence type="predicted"/>
<dbReference type="EMBL" id="CP011797">
    <property type="protein sequence ID" value="ATX77699.1"/>
    <property type="molecule type" value="Genomic_DNA"/>
</dbReference>
<dbReference type="InterPro" id="IPR029467">
    <property type="entry name" value="Cyt_c7-like"/>
</dbReference>
<dbReference type="Pfam" id="PF14522">
    <property type="entry name" value="Cytochrome_C7"/>
    <property type="match status" value="1"/>
</dbReference>
<dbReference type="OrthoDB" id="9814800at2"/>
<dbReference type="GO" id="GO:0016491">
    <property type="term" value="F:oxidoreductase activity"/>
    <property type="evidence" value="ECO:0007669"/>
    <property type="project" value="TreeGrafter"/>
</dbReference>
<dbReference type="PANTHER" id="PTHR35038:SF8">
    <property type="entry name" value="C-TYPE POLYHEME CYTOCHROME OMCC"/>
    <property type="match status" value="1"/>
</dbReference>
<evidence type="ECO:0000313" key="4">
    <source>
        <dbReference type="EMBL" id="ATX77699.1"/>
    </source>
</evidence>
<dbReference type="SUPFAM" id="SSF48695">
    <property type="entry name" value="Multiheme cytochromes"/>
    <property type="match status" value="1"/>
</dbReference>
<evidence type="ECO:0000259" key="3">
    <source>
        <dbReference type="Pfam" id="PF14522"/>
    </source>
</evidence>
<dbReference type="Proteomes" id="UP000229757">
    <property type="component" value="Chromosome"/>
</dbReference>